<dbReference type="InterPro" id="IPR050295">
    <property type="entry name" value="Plant_2OG-oxidoreductases"/>
</dbReference>
<dbReference type="InterPro" id="IPR044861">
    <property type="entry name" value="IPNS-like_FE2OG_OXY"/>
</dbReference>
<keyword evidence="4" id="KW-0560">Oxidoreductase</keyword>
<keyword evidence="6" id="KW-0223">Dioxygenase</keyword>
<feature type="domain" description="Fe2OG dioxygenase" evidence="5">
    <location>
        <begin position="237"/>
        <end position="338"/>
    </location>
</feature>
<reference evidence="6 7" key="1">
    <citation type="journal article" date="2018" name="PLoS Genet.">
        <title>Population sequencing reveals clonal diversity and ancestral inbreeding in the grapevine cultivar Chardonnay.</title>
        <authorList>
            <person name="Roach M.J."/>
            <person name="Johnson D.L."/>
            <person name="Bohlmann J."/>
            <person name="van Vuuren H.J."/>
            <person name="Jones S.J."/>
            <person name="Pretorius I.S."/>
            <person name="Schmidt S.A."/>
            <person name="Borneman A.R."/>
        </authorList>
    </citation>
    <scope>NUCLEOTIDE SEQUENCE [LARGE SCALE GENOMIC DNA]</scope>
    <source>
        <strain evidence="7">cv. Chardonnay</strain>
        <tissue evidence="6">Leaf</tissue>
    </source>
</reference>
<dbReference type="InterPro" id="IPR026992">
    <property type="entry name" value="DIOX_N"/>
</dbReference>
<comment type="caution">
    <text evidence="6">The sequence shown here is derived from an EMBL/GenBank/DDBJ whole genome shotgun (WGS) entry which is preliminary data.</text>
</comment>
<keyword evidence="3 4" id="KW-0408">Iron</keyword>
<evidence type="ECO:0000256" key="1">
    <source>
        <dbReference type="ARBA" id="ARBA00008056"/>
    </source>
</evidence>
<dbReference type="SUPFAM" id="SSF51197">
    <property type="entry name" value="Clavaminate synthase-like"/>
    <property type="match status" value="1"/>
</dbReference>
<protein>
    <submittedName>
        <fullName evidence="6">Putative 2-oxoglutarate/Fe(II)-dependent dioxygenase</fullName>
    </submittedName>
</protein>
<dbReference type="Pfam" id="PF14226">
    <property type="entry name" value="DIOX_N"/>
    <property type="match status" value="1"/>
</dbReference>
<dbReference type="GO" id="GO:0046872">
    <property type="term" value="F:metal ion binding"/>
    <property type="evidence" value="ECO:0007669"/>
    <property type="project" value="UniProtKB-KW"/>
</dbReference>
<gene>
    <name evidence="6" type="primary">DIOX2_1</name>
    <name evidence="6" type="ORF">CK203_046260</name>
</gene>
<dbReference type="PANTHER" id="PTHR47991">
    <property type="entry name" value="OXOGLUTARATE/IRON-DEPENDENT DIOXYGENASE"/>
    <property type="match status" value="1"/>
</dbReference>
<comment type="similarity">
    <text evidence="1 4">Belongs to the iron/ascorbate-dependent oxidoreductase family.</text>
</comment>
<accession>A0A438HDT2</accession>
<dbReference type="PROSITE" id="PS51471">
    <property type="entry name" value="FE2OG_OXY"/>
    <property type="match status" value="1"/>
</dbReference>
<evidence type="ECO:0000256" key="2">
    <source>
        <dbReference type="ARBA" id="ARBA00022723"/>
    </source>
</evidence>
<evidence type="ECO:0000313" key="6">
    <source>
        <dbReference type="EMBL" id="RVW82519.1"/>
    </source>
</evidence>
<evidence type="ECO:0000256" key="4">
    <source>
        <dbReference type="RuleBase" id="RU003682"/>
    </source>
</evidence>
<dbReference type="Proteomes" id="UP000288805">
    <property type="component" value="Unassembled WGS sequence"/>
</dbReference>
<dbReference type="InterPro" id="IPR027443">
    <property type="entry name" value="IPNS-like_sf"/>
</dbReference>
<organism evidence="6 7">
    <name type="scientific">Vitis vinifera</name>
    <name type="common">Grape</name>
    <dbReference type="NCBI Taxonomy" id="29760"/>
    <lineage>
        <taxon>Eukaryota</taxon>
        <taxon>Viridiplantae</taxon>
        <taxon>Streptophyta</taxon>
        <taxon>Embryophyta</taxon>
        <taxon>Tracheophyta</taxon>
        <taxon>Spermatophyta</taxon>
        <taxon>Magnoliopsida</taxon>
        <taxon>eudicotyledons</taxon>
        <taxon>Gunneridae</taxon>
        <taxon>Pentapetalae</taxon>
        <taxon>rosids</taxon>
        <taxon>Vitales</taxon>
        <taxon>Vitaceae</taxon>
        <taxon>Viteae</taxon>
        <taxon>Vitis</taxon>
    </lineage>
</organism>
<evidence type="ECO:0000313" key="7">
    <source>
        <dbReference type="Proteomes" id="UP000288805"/>
    </source>
</evidence>
<evidence type="ECO:0000259" key="5">
    <source>
        <dbReference type="PROSITE" id="PS51471"/>
    </source>
</evidence>
<dbReference type="Gene3D" id="2.60.120.330">
    <property type="entry name" value="B-lactam Antibiotic, Isopenicillin N Synthase, Chain"/>
    <property type="match status" value="1"/>
</dbReference>
<dbReference type="Pfam" id="PF03171">
    <property type="entry name" value="2OG-FeII_Oxy"/>
    <property type="match status" value="1"/>
</dbReference>
<dbReference type="AlphaFoldDB" id="A0A438HDT2"/>
<keyword evidence="2 4" id="KW-0479">Metal-binding</keyword>
<dbReference type="FunFam" id="2.60.120.330:FF:000079">
    <property type="entry name" value="Protein SRG1"/>
    <property type="match status" value="1"/>
</dbReference>
<dbReference type="InterPro" id="IPR005123">
    <property type="entry name" value="Oxoglu/Fe-dep_dioxygenase_dom"/>
</dbReference>
<name>A0A438HDT2_VITVI</name>
<proteinExistence type="inferred from homology"/>
<dbReference type="EMBL" id="QGNW01000239">
    <property type="protein sequence ID" value="RVW82519.1"/>
    <property type="molecule type" value="Genomic_DNA"/>
</dbReference>
<dbReference type="GO" id="GO:0051213">
    <property type="term" value="F:dioxygenase activity"/>
    <property type="evidence" value="ECO:0007669"/>
    <property type="project" value="UniProtKB-KW"/>
</dbReference>
<evidence type="ECO:0000256" key="3">
    <source>
        <dbReference type="ARBA" id="ARBA00023004"/>
    </source>
</evidence>
<sequence length="384" mass="42833">MKPYSHFSNPSIFMEKDMGEEGGCFHEATIMGQDGIPRTVRVPVVQELARQGLKFLPELFIKARNPSQEANITLPMFPSINMAKLGQQAEPGVRAQELAQLASCAKEWGMFLVTDHGIHPSVVHGVKDVVQGFFRLPLEEKRASVGSYASIDNMGYGRNFVKSEDQPLDWIDRLAMKAAPKGVDEGLLVWPQKPPNFRQVMAKYVEQGRKLCDHLLQALAEALSLSPHDFIQNFDPEWSEINVRVNYYPPCPQPELALGITPHSDASGLSLLTQFGCSGGLQVLKGLNWVTVPWPCDELLVNVGDLLEIMSDGRLKSPWHRVVAIEKERFSVALFYNPPCSTEIQPVEDGDGAYKKVVVGDYVRHFYEISPTLEKQAIAYAKKA</sequence>